<organism evidence="14 15">
    <name type="scientific">Microlunatus ginsengisoli</name>
    <dbReference type="NCBI Taxonomy" id="363863"/>
    <lineage>
        <taxon>Bacteria</taxon>
        <taxon>Bacillati</taxon>
        <taxon>Actinomycetota</taxon>
        <taxon>Actinomycetes</taxon>
        <taxon>Propionibacteriales</taxon>
        <taxon>Propionibacteriaceae</taxon>
        <taxon>Microlunatus</taxon>
    </lineage>
</organism>
<proteinExistence type="predicted"/>
<evidence type="ECO:0000259" key="12">
    <source>
        <dbReference type="Pfam" id="PF02518"/>
    </source>
</evidence>
<evidence type="ECO:0000256" key="3">
    <source>
        <dbReference type="ARBA" id="ARBA00022553"/>
    </source>
</evidence>
<feature type="transmembrane region" description="Helical" evidence="11">
    <location>
        <begin position="143"/>
        <end position="160"/>
    </location>
</feature>
<name>A0ABP7ABB5_9ACTN</name>
<keyword evidence="4" id="KW-0808">Transferase</keyword>
<feature type="coiled-coil region" evidence="9">
    <location>
        <begin position="160"/>
        <end position="198"/>
    </location>
</feature>
<dbReference type="InterPro" id="IPR011712">
    <property type="entry name" value="Sig_transdc_His_kin_sub3_dim/P"/>
</dbReference>
<dbReference type="EMBL" id="BAABAB010000022">
    <property type="protein sequence ID" value="GAA3628609.1"/>
    <property type="molecule type" value="Genomic_DNA"/>
</dbReference>
<feature type="transmembrane region" description="Helical" evidence="11">
    <location>
        <begin position="94"/>
        <end position="112"/>
    </location>
</feature>
<dbReference type="SUPFAM" id="SSF55874">
    <property type="entry name" value="ATPase domain of HSP90 chaperone/DNA topoisomerase II/histidine kinase"/>
    <property type="match status" value="1"/>
</dbReference>
<protein>
    <recommendedName>
        <fullName evidence="2">histidine kinase</fullName>
        <ecNumber evidence="2">2.7.13.3</ecNumber>
    </recommendedName>
</protein>
<keyword evidence="5" id="KW-0547">Nucleotide-binding</keyword>
<evidence type="ECO:0000256" key="4">
    <source>
        <dbReference type="ARBA" id="ARBA00022679"/>
    </source>
</evidence>
<evidence type="ECO:0000256" key="11">
    <source>
        <dbReference type="SAM" id="Phobius"/>
    </source>
</evidence>
<evidence type="ECO:0000256" key="2">
    <source>
        <dbReference type="ARBA" id="ARBA00012438"/>
    </source>
</evidence>
<feature type="transmembrane region" description="Helical" evidence="11">
    <location>
        <begin position="55"/>
        <end position="74"/>
    </location>
</feature>
<feature type="domain" description="Histidine kinase/HSP90-like ATPase" evidence="12">
    <location>
        <begin position="323"/>
        <end position="411"/>
    </location>
</feature>
<keyword evidence="6 14" id="KW-0418">Kinase</keyword>
<evidence type="ECO:0000256" key="10">
    <source>
        <dbReference type="SAM" id="MobiDB-lite"/>
    </source>
</evidence>
<reference evidence="15" key="1">
    <citation type="journal article" date="2019" name="Int. J. Syst. Evol. Microbiol.">
        <title>The Global Catalogue of Microorganisms (GCM) 10K type strain sequencing project: providing services to taxonomists for standard genome sequencing and annotation.</title>
        <authorList>
            <consortium name="The Broad Institute Genomics Platform"/>
            <consortium name="The Broad Institute Genome Sequencing Center for Infectious Disease"/>
            <person name="Wu L."/>
            <person name="Ma J."/>
        </authorList>
    </citation>
    <scope>NUCLEOTIDE SEQUENCE [LARGE SCALE GENOMIC DNA]</scope>
    <source>
        <strain evidence="15">JCM 16929</strain>
    </source>
</reference>
<keyword evidence="15" id="KW-1185">Reference proteome</keyword>
<keyword evidence="11" id="KW-0472">Membrane</keyword>
<feature type="transmembrane region" description="Helical" evidence="11">
    <location>
        <begin position="119"/>
        <end position="137"/>
    </location>
</feature>
<dbReference type="Gene3D" id="3.30.565.10">
    <property type="entry name" value="Histidine kinase-like ATPase, C-terminal domain"/>
    <property type="match status" value="1"/>
</dbReference>
<feature type="transmembrane region" description="Helical" evidence="11">
    <location>
        <begin position="24"/>
        <end position="43"/>
    </location>
</feature>
<dbReference type="RefSeq" id="WP_344806622.1">
    <property type="nucleotide sequence ID" value="NZ_BAABAB010000022.1"/>
</dbReference>
<keyword evidence="7" id="KW-0067">ATP-binding</keyword>
<dbReference type="PANTHER" id="PTHR24421">
    <property type="entry name" value="NITRATE/NITRITE SENSOR PROTEIN NARX-RELATED"/>
    <property type="match status" value="1"/>
</dbReference>
<dbReference type="CDD" id="cd16917">
    <property type="entry name" value="HATPase_UhpB-NarQ-NarX-like"/>
    <property type="match status" value="1"/>
</dbReference>
<dbReference type="Pfam" id="PF07730">
    <property type="entry name" value="HisKA_3"/>
    <property type="match status" value="1"/>
</dbReference>
<comment type="catalytic activity">
    <reaction evidence="1">
        <text>ATP + protein L-histidine = ADP + protein N-phospho-L-histidine.</text>
        <dbReference type="EC" id="2.7.13.3"/>
    </reaction>
</comment>
<evidence type="ECO:0000256" key="6">
    <source>
        <dbReference type="ARBA" id="ARBA00022777"/>
    </source>
</evidence>
<dbReference type="Proteomes" id="UP001501490">
    <property type="component" value="Unassembled WGS sequence"/>
</dbReference>
<dbReference type="InterPro" id="IPR050482">
    <property type="entry name" value="Sensor_HK_TwoCompSys"/>
</dbReference>
<keyword evidence="11" id="KW-0812">Transmembrane</keyword>
<keyword evidence="9" id="KW-0175">Coiled coil</keyword>
<feature type="region of interest" description="Disordered" evidence="10">
    <location>
        <begin position="269"/>
        <end position="288"/>
    </location>
</feature>
<gene>
    <name evidence="14" type="ORF">GCM10022236_33700</name>
</gene>
<evidence type="ECO:0000256" key="1">
    <source>
        <dbReference type="ARBA" id="ARBA00000085"/>
    </source>
</evidence>
<evidence type="ECO:0000259" key="13">
    <source>
        <dbReference type="Pfam" id="PF07730"/>
    </source>
</evidence>
<keyword evidence="3" id="KW-0597">Phosphoprotein</keyword>
<evidence type="ECO:0000313" key="15">
    <source>
        <dbReference type="Proteomes" id="UP001501490"/>
    </source>
</evidence>
<dbReference type="PANTHER" id="PTHR24421:SF10">
    <property type="entry name" value="NITRATE_NITRITE SENSOR PROTEIN NARQ"/>
    <property type="match status" value="1"/>
</dbReference>
<accession>A0ABP7ABB5</accession>
<dbReference type="Pfam" id="PF02518">
    <property type="entry name" value="HATPase_c"/>
    <property type="match status" value="1"/>
</dbReference>
<evidence type="ECO:0000313" key="14">
    <source>
        <dbReference type="EMBL" id="GAA3628609.1"/>
    </source>
</evidence>
<evidence type="ECO:0000256" key="9">
    <source>
        <dbReference type="SAM" id="Coils"/>
    </source>
</evidence>
<evidence type="ECO:0000256" key="7">
    <source>
        <dbReference type="ARBA" id="ARBA00022840"/>
    </source>
</evidence>
<dbReference type="EC" id="2.7.13.3" evidence="2"/>
<evidence type="ECO:0000256" key="5">
    <source>
        <dbReference type="ARBA" id="ARBA00022741"/>
    </source>
</evidence>
<dbReference type="InterPro" id="IPR003594">
    <property type="entry name" value="HATPase_dom"/>
</dbReference>
<dbReference type="Gene3D" id="1.20.5.1930">
    <property type="match status" value="1"/>
</dbReference>
<evidence type="ECO:0000256" key="8">
    <source>
        <dbReference type="ARBA" id="ARBA00023012"/>
    </source>
</evidence>
<sequence>MRRPELDPGAGPVRGRWAAVREPVLDGAGAVLLWSAMAVALLARPVDAGQSPATPAAYLWAAVIAAPFVVHRHFPLIAIGVSDLGLIGYSLGRYSAFPGYATFALVFAVALHAGRRRGLTAYLLGAVGLIGALLLQPAGVATASSWISTLLTLTVGWLAGENLRARRERRRHELDEARREAEQRADEARRLLQRRAEDERRAIAAERLRIARDLHDVVAHSMSVIAVQAGVAHHVADERPEAARAALSSIEVVAREGLVELRRMLGVLRSPDGTEDTDAAPTSPSEGLRDLDKLLSHFAATGLRVEVTDTGPAADLPPALDVSAYRIIQEGLTNVLRHGGPVAELSLFRTPARLRIEIHDAGRPAGSAPVTVGSGHGIAGIRERAALFDGRVRAEPEPGGGFRLSVELPVQAVAVG</sequence>
<dbReference type="InterPro" id="IPR036890">
    <property type="entry name" value="HATPase_C_sf"/>
</dbReference>
<keyword evidence="11" id="KW-1133">Transmembrane helix</keyword>
<feature type="domain" description="Signal transduction histidine kinase subgroup 3 dimerisation and phosphoacceptor" evidence="13">
    <location>
        <begin position="206"/>
        <end position="271"/>
    </location>
</feature>
<comment type="caution">
    <text evidence="14">The sequence shown here is derived from an EMBL/GenBank/DDBJ whole genome shotgun (WGS) entry which is preliminary data.</text>
</comment>
<keyword evidence="8" id="KW-0902">Two-component regulatory system</keyword>
<dbReference type="GO" id="GO:0016301">
    <property type="term" value="F:kinase activity"/>
    <property type="evidence" value="ECO:0007669"/>
    <property type="project" value="UniProtKB-KW"/>
</dbReference>